<reference evidence="17 18" key="1">
    <citation type="submission" date="2019-02" db="EMBL/GenBank/DDBJ databases">
        <title>Emended description of the genus Rhodopseudomonas and description of Rhodopseudomonas albus sp. nov., a non-phototrophic, heavy-metal-tolerant bacterium isolated from garden soil.</title>
        <authorList>
            <person name="Bao Z."/>
            <person name="Cao W.W."/>
            <person name="Sato Y."/>
            <person name="Nishizawa T."/>
            <person name="Zhao J."/>
            <person name="Guo Y."/>
            <person name="Ohta H."/>
        </authorList>
    </citation>
    <scope>NUCLEOTIDE SEQUENCE [LARGE SCALE GENOMIC DNA]</scope>
    <source>
        <strain evidence="17 18">SK50-23</strain>
    </source>
</reference>
<dbReference type="Proteomes" id="UP000682843">
    <property type="component" value="Chromosome"/>
</dbReference>
<sequence length="635" mass="68913">MLRGIRKASSNWIGKMIMSVVMGVLIISFGVWGIGDAFKGSTQTKVASIGSTDISTEQFRQLFNDKLQQIGRQFGRPLTPEQARAFGLDRQVLQQVISEAALDEDARRKGLGVSDQEVLRQIMTDTNFQGMNGQFDAGRFQQLIRSLGYTEQRYIAEQRKVSLRRQIASTVTTGVEAPKTMVEALSRFQNEQRTIDYVKLDAAQAGTIDAPSPEALAAYFDERKTQFRAPEYRKIAFLAMTPEEMGKWSTVSDEDAKKLYDERKDRISTPEQRQISQIVFPNAEEAKAAHAKLSGSFSFDDLAKERGLTASDIDLGMVAKAGILDPSVADAAFSLAPDGISQPITGRFGTTIVKVGKIQPGTTPSYDSVAATIKRDLGIERARAVVNEMHNKVEDERGGGANIVDAAKKLGLNAVTIEAIDRSGRGLDGQPVTGLPAGTDLVSQAFSSDVGVDNDAIQAGGGYIWYDVLDIKPSRDRALDEVKAQVETRWREDEVTKRLRTKAEEMVKKLEGGAKLADEAAAAGLKVTTSAPFKRDATVADLSPGVMQAVFRGVKDAAGQAPGAGTADWIVYRITDITAPTVDMASEDAKKLKETLQRGVTDELVAQYITKLEQQVGTKINQEAFALATGATSSN</sequence>
<proteinExistence type="inferred from homology"/>
<keyword evidence="14" id="KW-0697">Rotamase</keyword>
<dbReference type="PANTHER" id="PTHR47529">
    <property type="entry name" value="PEPTIDYL-PROLYL CIS-TRANS ISOMERASE D"/>
    <property type="match status" value="1"/>
</dbReference>
<keyword evidence="18" id="KW-1185">Reference proteome</keyword>
<protein>
    <recommendedName>
        <fullName evidence="2">Parvulin-like PPIase</fullName>
    </recommendedName>
    <alternativeName>
        <fullName evidence="9">Peptidyl-prolyl cis-trans isomerase plp</fullName>
    </alternativeName>
    <alternativeName>
        <fullName evidence="12">Periplasmic chaperone PpiD</fullName>
    </alternativeName>
    <alternativeName>
        <fullName evidence="13">Periplasmic folding chaperone</fullName>
    </alternativeName>
    <alternativeName>
        <fullName evidence="10">Rotamase plp</fullName>
    </alternativeName>
</protein>
<evidence type="ECO:0000313" key="17">
    <source>
        <dbReference type="EMBL" id="QUS40172.1"/>
    </source>
</evidence>
<keyword evidence="14 17" id="KW-0413">Isomerase</keyword>
<dbReference type="RefSeq" id="WP_211908699.1">
    <property type="nucleotide sequence ID" value="NZ_CP036498.1"/>
</dbReference>
<dbReference type="Gene3D" id="3.10.50.40">
    <property type="match status" value="1"/>
</dbReference>
<dbReference type="Pfam" id="PF13145">
    <property type="entry name" value="Rotamase_2"/>
    <property type="match status" value="1"/>
</dbReference>
<evidence type="ECO:0000256" key="4">
    <source>
        <dbReference type="ARBA" id="ARBA00022519"/>
    </source>
</evidence>
<evidence type="ECO:0000256" key="1">
    <source>
        <dbReference type="ARBA" id="ARBA00004382"/>
    </source>
</evidence>
<accession>A0ABX8A9M5</accession>
<dbReference type="EMBL" id="CP036498">
    <property type="protein sequence ID" value="QUS40172.1"/>
    <property type="molecule type" value="Genomic_DNA"/>
</dbReference>
<evidence type="ECO:0000256" key="11">
    <source>
        <dbReference type="ARBA" id="ARBA00038408"/>
    </source>
</evidence>
<evidence type="ECO:0000256" key="10">
    <source>
        <dbReference type="ARBA" id="ARBA00031484"/>
    </source>
</evidence>
<keyword evidence="4" id="KW-0997">Cell inner membrane</keyword>
<keyword evidence="8" id="KW-0143">Chaperone</keyword>
<evidence type="ECO:0000256" key="8">
    <source>
        <dbReference type="ARBA" id="ARBA00023186"/>
    </source>
</evidence>
<dbReference type="PANTHER" id="PTHR47529:SF1">
    <property type="entry name" value="PERIPLASMIC CHAPERONE PPID"/>
    <property type="match status" value="1"/>
</dbReference>
<dbReference type="InterPro" id="IPR000297">
    <property type="entry name" value="PPIase_PpiC"/>
</dbReference>
<comment type="similarity">
    <text evidence="11">Belongs to the PpiD chaperone family.</text>
</comment>
<dbReference type="InterPro" id="IPR052029">
    <property type="entry name" value="PpiD_chaperone"/>
</dbReference>
<evidence type="ECO:0000256" key="2">
    <source>
        <dbReference type="ARBA" id="ARBA00018370"/>
    </source>
</evidence>
<evidence type="ECO:0000259" key="16">
    <source>
        <dbReference type="PROSITE" id="PS50198"/>
    </source>
</evidence>
<keyword evidence="6 15" id="KW-1133">Transmembrane helix</keyword>
<keyword evidence="7 15" id="KW-0472">Membrane</keyword>
<evidence type="ECO:0000256" key="15">
    <source>
        <dbReference type="SAM" id="Phobius"/>
    </source>
</evidence>
<name>A0ABX8A9M5_9BRAD</name>
<evidence type="ECO:0000256" key="5">
    <source>
        <dbReference type="ARBA" id="ARBA00022692"/>
    </source>
</evidence>
<dbReference type="SUPFAM" id="SSF54534">
    <property type="entry name" value="FKBP-like"/>
    <property type="match status" value="1"/>
</dbReference>
<dbReference type="SUPFAM" id="SSF109998">
    <property type="entry name" value="Triger factor/SurA peptide-binding domain-like"/>
    <property type="match status" value="1"/>
</dbReference>
<evidence type="ECO:0000256" key="12">
    <source>
        <dbReference type="ARBA" id="ARBA00040743"/>
    </source>
</evidence>
<feature type="transmembrane region" description="Helical" evidence="15">
    <location>
        <begin position="12"/>
        <end position="35"/>
    </location>
</feature>
<organism evidence="17 18">
    <name type="scientific">Tardiphaga alba</name>
    <dbReference type="NCBI Taxonomy" id="340268"/>
    <lineage>
        <taxon>Bacteria</taxon>
        <taxon>Pseudomonadati</taxon>
        <taxon>Pseudomonadota</taxon>
        <taxon>Alphaproteobacteria</taxon>
        <taxon>Hyphomicrobiales</taxon>
        <taxon>Nitrobacteraceae</taxon>
        <taxon>Tardiphaga</taxon>
    </lineage>
</organism>
<dbReference type="PROSITE" id="PS50198">
    <property type="entry name" value="PPIC_PPIASE_2"/>
    <property type="match status" value="1"/>
</dbReference>
<keyword evidence="5 15" id="KW-0812">Transmembrane</keyword>
<dbReference type="Gene3D" id="1.10.4030.10">
    <property type="entry name" value="Porin chaperone SurA, peptide-binding domain"/>
    <property type="match status" value="1"/>
</dbReference>
<dbReference type="InterPro" id="IPR027304">
    <property type="entry name" value="Trigger_fact/SurA_dom_sf"/>
</dbReference>
<evidence type="ECO:0000256" key="3">
    <source>
        <dbReference type="ARBA" id="ARBA00022475"/>
    </source>
</evidence>
<gene>
    <name evidence="17" type="ORF">RPMA_16025</name>
</gene>
<dbReference type="GO" id="GO:0016853">
    <property type="term" value="F:isomerase activity"/>
    <property type="evidence" value="ECO:0007669"/>
    <property type="project" value="UniProtKB-KW"/>
</dbReference>
<evidence type="ECO:0000256" key="6">
    <source>
        <dbReference type="ARBA" id="ARBA00022989"/>
    </source>
</evidence>
<evidence type="ECO:0000256" key="9">
    <source>
        <dbReference type="ARBA" id="ARBA00030642"/>
    </source>
</evidence>
<evidence type="ECO:0000313" key="18">
    <source>
        <dbReference type="Proteomes" id="UP000682843"/>
    </source>
</evidence>
<feature type="domain" description="PpiC" evidence="16">
    <location>
        <begin position="270"/>
        <end position="357"/>
    </location>
</feature>
<comment type="subcellular location">
    <subcellularLocation>
        <location evidence="1">Cell inner membrane</location>
        <topology evidence="1">Single-pass type II membrane protein</topology>
        <orientation evidence="1">Periplasmic side</orientation>
    </subcellularLocation>
</comment>
<evidence type="ECO:0000256" key="14">
    <source>
        <dbReference type="PROSITE-ProRule" id="PRU00278"/>
    </source>
</evidence>
<keyword evidence="3" id="KW-1003">Cell membrane</keyword>
<dbReference type="Pfam" id="PF13624">
    <property type="entry name" value="SurA_N_3"/>
    <property type="match status" value="1"/>
</dbReference>
<dbReference type="InterPro" id="IPR046357">
    <property type="entry name" value="PPIase_dom_sf"/>
</dbReference>
<evidence type="ECO:0000256" key="7">
    <source>
        <dbReference type="ARBA" id="ARBA00023136"/>
    </source>
</evidence>
<evidence type="ECO:0000256" key="13">
    <source>
        <dbReference type="ARBA" id="ARBA00042775"/>
    </source>
</evidence>